<dbReference type="InterPro" id="IPR046350">
    <property type="entry name" value="Cystatin_sf"/>
</dbReference>
<dbReference type="RefSeq" id="WP_153496780.1">
    <property type="nucleotide sequence ID" value="NZ_CAXYUY010000003.1"/>
</dbReference>
<keyword evidence="1" id="KW-1133">Transmembrane helix</keyword>
<dbReference type="Gene3D" id="3.10.450.40">
    <property type="match status" value="1"/>
</dbReference>
<feature type="transmembrane region" description="Helical" evidence="1">
    <location>
        <begin position="12"/>
        <end position="33"/>
    </location>
</feature>
<dbReference type="OrthoDB" id="2242521at2"/>
<protein>
    <recommendedName>
        <fullName evidence="2">Cell wall elongation regulator TseB-like domain-containing protein</fullName>
    </recommendedName>
</protein>
<dbReference type="EMBL" id="WITJ01000012">
    <property type="protein sequence ID" value="MQW40121.1"/>
    <property type="molecule type" value="Genomic_DNA"/>
</dbReference>
<name>A0A7X1Z933_9LACT</name>
<feature type="domain" description="Cell wall elongation regulator TseB-like" evidence="2">
    <location>
        <begin position="46"/>
        <end position="88"/>
    </location>
</feature>
<evidence type="ECO:0000256" key="1">
    <source>
        <dbReference type="SAM" id="Phobius"/>
    </source>
</evidence>
<proteinExistence type="predicted"/>
<keyword evidence="4" id="KW-1185">Reference proteome</keyword>
<dbReference type="Proteomes" id="UP000439550">
    <property type="component" value="Unassembled WGS sequence"/>
</dbReference>
<keyword evidence="1" id="KW-0812">Transmembrane</keyword>
<evidence type="ECO:0000313" key="3">
    <source>
        <dbReference type="EMBL" id="MQW40121.1"/>
    </source>
</evidence>
<evidence type="ECO:0000313" key="4">
    <source>
        <dbReference type="Proteomes" id="UP000439550"/>
    </source>
</evidence>
<evidence type="ECO:0000259" key="2">
    <source>
        <dbReference type="Pfam" id="PF17881"/>
    </source>
</evidence>
<keyword evidence="1" id="KW-0472">Membrane</keyword>
<organism evidence="3 4">
    <name type="scientific">Lactococcus hircilactis</name>
    <dbReference type="NCBI Taxonomy" id="1494462"/>
    <lineage>
        <taxon>Bacteria</taxon>
        <taxon>Bacillati</taxon>
        <taxon>Bacillota</taxon>
        <taxon>Bacilli</taxon>
        <taxon>Lactobacillales</taxon>
        <taxon>Streptococcaceae</taxon>
        <taxon>Lactococcus</taxon>
    </lineage>
</organism>
<sequence length="151" mass="16518">MRKHKMSVVSQITIGILSVILAVYLAFAAYFLGATHPYTYSRQQVIAIAKEKAHLKTAEAFGVATTNETTYAVIGLDQKNKQIGVIVPEHKGNLTVVDLSKGVSPEQLKTNTTTSIVLGLYENKPVWQVNLPSGFKIYDFKSGHVILSLNA</sequence>
<dbReference type="SUPFAM" id="SSF54403">
    <property type="entry name" value="Cystatin/monellin"/>
    <property type="match status" value="2"/>
</dbReference>
<accession>A0A7X1Z933</accession>
<comment type="caution">
    <text evidence="3">The sequence shown here is derived from an EMBL/GenBank/DDBJ whole genome shotgun (WGS) entry which is preliminary data.</text>
</comment>
<dbReference type="Pfam" id="PF17881">
    <property type="entry name" value="TseB"/>
    <property type="match status" value="1"/>
</dbReference>
<dbReference type="InterPro" id="IPR041401">
    <property type="entry name" value="TseB-like_dom"/>
</dbReference>
<reference evidence="3 4" key="1">
    <citation type="submission" date="2019-10" db="EMBL/GenBank/DDBJ databases">
        <authorList>
            <person name="Dong K."/>
        </authorList>
    </citation>
    <scope>NUCLEOTIDE SEQUENCE [LARGE SCALE GENOMIC DNA]</scope>
    <source>
        <strain evidence="3 4">DSM 28960</strain>
    </source>
</reference>
<dbReference type="AlphaFoldDB" id="A0A7X1Z933"/>
<gene>
    <name evidence="3" type="ORF">GHI93_09300</name>
</gene>